<evidence type="ECO:0000256" key="1">
    <source>
        <dbReference type="ARBA" id="ARBA00006540"/>
    </source>
</evidence>
<comment type="caution">
    <text evidence="5">The sequence shown here is derived from an EMBL/GenBank/DDBJ whole genome shotgun (WGS) entry which is preliminary data.</text>
</comment>
<dbReference type="PANTHER" id="PTHR11363">
    <property type="entry name" value="60S RIBOSOMAL PROTEIN L3-RELATED"/>
    <property type="match status" value="1"/>
</dbReference>
<evidence type="ECO:0000256" key="3">
    <source>
        <dbReference type="ARBA" id="ARBA00023274"/>
    </source>
</evidence>
<name>A0ABQ5IAS6_9ASTR</name>
<evidence type="ECO:0000256" key="2">
    <source>
        <dbReference type="ARBA" id="ARBA00022980"/>
    </source>
</evidence>
<feature type="region of interest" description="Disordered" evidence="4">
    <location>
        <begin position="168"/>
        <end position="195"/>
    </location>
</feature>
<dbReference type="InterPro" id="IPR045077">
    <property type="entry name" value="L3_arc_euk"/>
</dbReference>
<evidence type="ECO:0000313" key="5">
    <source>
        <dbReference type="EMBL" id="GJT96784.1"/>
    </source>
</evidence>
<keyword evidence="6" id="KW-1185">Reference proteome</keyword>
<evidence type="ECO:0000256" key="4">
    <source>
        <dbReference type="SAM" id="MobiDB-lite"/>
    </source>
</evidence>
<dbReference type="Proteomes" id="UP001151760">
    <property type="component" value="Unassembled WGS sequence"/>
</dbReference>
<sequence length="195" mass="21412">MDGRGAGSYKLPGSAPSGPSFLISPSVKLSVAGRGEAGKEFRSIVHAVPYGVGQAYLLSLLREILFEHEVGELVFKFTPNNPFEAIRSLLLTLLFPYVQDFPKDDPTKPCKLTAFFGYKAGMTISSERRHVRLSIIETPPTVVVGVVAYGKTPRGLRSLNTVYHQHLSKDVKRSSTGAGASQRRRPLLNTPRMRN</sequence>
<reference evidence="5" key="2">
    <citation type="submission" date="2022-01" db="EMBL/GenBank/DDBJ databases">
        <authorList>
            <person name="Yamashiro T."/>
            <person name="Shiraishi A."/>
            <person name="Satake H."/>
            <person name="Nakayama K."/>
        </authorList>
    </citation>
    <scope>NUCLEOTIDE SEQUENCE</scope>
</reference>
<dbReference type="EMBL" id="BQNB010020513">
    <property type="protein sequence ID" value="GJT96784.1"/>
    <property type="molecule type" value="Genomic_DNA"/>
</dbReference>
<keyword evidence="2 5" id="KW-0689">Ribosomal protein</keyword>
<evidence type="ECO:0000313" key="6">
    <source>
        <dbReference type="Proteomes" id="UP001151760"/>
    </source>
</evidence>
<reference evidence="5" key="1">
    <citation type="journal article" date="2022" name="Int. J. Mol. Sci.">
        <title>Draft Genome of Tanacetum Coccineum: Genomic Comparison of Closely Related Tanacetum-Family Plants.</title>
        <authorList>
            <person name="Yamashiro T."/>
            <person name="Shiraishi A."/>
            <person name="Nakayama K."/>
            <person name="Satake H."/>
        </authorList>
    </citation>
    <scope>NUCLEOTIDE SEQUENCE</scope>
</reference>
<accession>A0ABQ5IAS6</accession>
<organism evidence="5 6">
    <name type="scientific">Tanacetum coccineum</name>
    <dbReference type="NCBI Taxonomy" id="301880"/>
    <lineage>
        <taxon>Eukaryota</taxon>
        <taxon>Viridiplantae</taxon>
        <taxon>Streptophyta</taxon>
        <taxon>Embryophyta</taxon>
        <taxon>Tracheophyta</taxon>
        <taxon>Spermatophyta</taxon>
        <taxon>Magnoliopsida</taxon>
        <taxon>eudicotyledons</taxon>
        <taxon>Gunneridae</taxon>
        <taxon>Pentapetalae</taxon>
        <taxon>asterids</taxon>
        <taxon>campanulids</taxon>
        <taxon>Asterales</taxon>
        <taxon>Asteraceae</taxon>
        <taxon>Asteroideae</taxon>
        <taxon>Anthemideae</taxon>
        <taxon>Anthemidinae</taxon>
        <taxon>Tanacetum</taxon>
    </lineage>
</organism>
<dbReference type="PANTHER" id="PTHR11363:SF5">
    <property type="entry name" value="LARGE RIBOSOMAL SUBUNIT PROTEIN UL3"/>
    <property type="match status" value="1"/>
</dbReference>
<dbReference type="Pfam" id="PF00297">
    <property type="entry name" value="Ribosomal_L3"/>
    <property type="match status" value="1"/>
</dbReference>
<keyword evidence="3" id="KW-0687">Ribonucleoprotein</keyword>
<dbReference type="SUPFAM" id="SSF50447">
    <property type="entry name" value="Translation proteins"/>
    <property type="match status" value="1"/>
</dbReference>
<comment type="similarity">
    <text evidence="1">Belongs to the universal ribosomal protein uL3 family.</text>
</comment>
<gene>
    <name evidence="5" type="ORF">Tco_1092302</name>
</gene>
<dbReference type="InterPro" id="IPR009000">
    <property type="entry name" value="Transl_B-barrel_sf"/>
</dbReference>
<proteinExistence type="inferred from homology"/>
<dbReference type="Gene3D" id="3.30.1430.10">
    <property type="match status" value="1"/>
</dbReference>
<dbReference type="InterPro" id="IPR000597">
    <property type="entry name" value="Ribosomal_uL3"/>
</dbReference>
<dbReference type="GO" id="GO:0005840">
    <property type="term" value="C:ribosome"/>
    <property type="evidence" value="ECO:0007669"/>
    <property type="project" value="UniProtKB-KW"/>
</dbReference>
<protein>
    <submittedName>
        <fullName evidence="5">60S ribosomal protein L3-1</fullName>
    </submittedName>
</protein>